<keyword evidence="5" id="KW-0479">Metal-binding</keyword>
<dbReference type="CDD" id="cd07557">
    <property type="entry name" value="trimeric_dUTPase"/>
    <property type="match status" value="1"/>
</dbReference>
<dbReference type="InterPro" id="IPR033704">
    <property type="entry name" value="dUTPase_trimeric"/>
</dbReference>
<dbReference type="InterPro" id="IPR008181">
    <property type="entry name" value="dUTPase"/>
</dbReference>
<feature type="binding site" evidence="5">
    <location>
        <begin position="80"/>
        <end position="82"/>
    </location>
    <ligand>
        <name>substrate</name>
    </ligand>
</feature>
<dbReference type="InterPro" id="IPR036157">
    <property type="entry name" value="dUTPase-like_sf"/>
</dbReference>
<dbReference type="EC" id="3.6.1.23" evidence="5"/>
<dbReference type="GO" id="GO:0000287">
    <property type="term" value="F:magnesium ion binding"/>
    <property type="evidence" value="ECO:0007669"/>
    <property type="project" value="UniProtKB-UniRule"/>
</dbReference>
<dbReference type="PANTHER" id="PTHR11241:SF0">
    <property type="entry name" value="DEOXYURIDINE 5'-TRIPHOSPHATE NUCLEOTIDOHYDROLASE"/>
    <property type="match status" value="1"/>
</dbReference>
<evidence type="ECO:0000256" key="4">
    <source>
        <dbReference type="ARBA" id="ARBA00047686"/>
    </source>
</evidence>
<comment type="catalytic activity">
    <reaction evidence="4 5">
        <text>dUTP + H2O = dUMP + diphosphate + H(+)</text>
        <dbReference type="Rhea" id="RHEA:10248"/>
        <dbReference type="ChEBI" id="CHEBI:15377"/>
        <dbReference type="ChEBI" id="CHEBI:15378"/>
        <dbReference type="ChEBI" id="CHEBI:33019"/>
        <dbReference type="ChEBI" id="CHEBI:61555"/>
        <dbReference type="ChEBI" id="CHEBI:246422"/>
        <dbReference type="EC" id="3.6.1.23"/>
    </reaction>
</comment>
<name>A0A2N3PIV2_9HELI</name>
<proteinExistence type="inferred from homology"/>
<accession>A0A2N3PIV2</accession>
<dbReference type="PANTHER" id="PTHR11241">
    <property type="entry name" value="DEOXYURIDINE 5'-TRIPHOSPHATE NUCLEOTIDOHYDROLASE"/>
    <property type="match status" value="1"/>
</dbReference>
<comment type="similarity">
    <text evidence="1 5">Belongs to the dUTPase family.</text>
</comment>
<comment type="pathway">
    <text evidence="5">Pyrimidine metabolism; dUMP biosynthesis; dUMP from dCTP (dUTP route): step 2/2.</text>
</comment>
<dbReference type="HAMAP" id="MF_00116">
    <property type="entry name" value="dUTPase_bact"/>
    <property type="match status" value="1"/>
</dbReference>
<protein>
    <recommendedName>
        <fullName evidence="5">Deoxyuridine 5'-triphosphate nucleotidohydrolase</fullName>
        <shortName evidence="5">dUTPase</shortName>
        <ecNumber evidence="5">3.6.1.23</ecNumber>
    </recommendedName>
    <alternativeName>
        <fullName evidence="5">dUTP pyrophosphatase</fullName>
    </alternativeName>
</protein>
<feature type="binding site" evidence="5">
    <location>
        <position position="76"/>
    </location>
    <ligand>
        <name>substrate</name>
    </ligand>
</feature>
<sequence length="143" mass="15548">MAVLKIKLLSPNATLPQYQTSGASGFDLCASENTIIRSKEFALVPTGLSFSFNEKYEIQIRPRSGLALKYGISVLNTPGTIDSDYRGEIKVLLINHSKEDFKVNIGDRIAQAVLCPIEKAEIEVVEVLENTDRGIGGFGSTGK</sequence>
<comment type="cofactor">
    <cofactor evidence="5">
        <name>Mg(2+)</name>
        <dbReference type="ChEBI" id="CHEBI:18420"/>
    </cofactor>
</comment>
<evidence type="ECO:0000256" key="3">
    <source>
        <dbReference type="ARBA" id="ARBA00023080"/>
    </source>
</evidence>
<evidence type="ECO:0000259" key="6">
    <source>
        <dbReference type="Pfam" id="PF00692"/>
    </source>
</evidence>
<dbReference type="InterPro" id="IPR029054">
    <property type="entry name" value="dUTPase-like"/>
</dbReference>
<comment type="caution">
    <text evidence="5">Lacks conserved residue(s) required for the propagation of feature annotation.</text>
</comment>
<dbReference type="STRING" id="556267.HWAG_00102"/>
<evidence type="ECO:0000256" key="1">
    <source>
        <dbReference type="ARBA" id="ARBA00006581"/>
    </source>
</evidence>
<evidence type="ECO:0000313" key="8">
    <source>
        <dbReference type="Proteomes" id="UP000233350"/>
    </source>
</evidence>
<gene>
    <name evidence="5" type="primary">dut</name>
    <name evidence="7" type="ORF">BCM31_02560</name>
</gene>
<feature type="binding site" evidence="5">
    <location>
        <begin position="63"/>
        <end position="65"/>
    </location>
    <ligand>
        <name>substrate</name>
    </ligand>
</feature>
<keyword evidence="3 5" id="KW-0546">Nucleotide metabolism</keyword>
<dbReference type="SUPFAM" id="SSF51283">
    <property type="entry name" value="dUTPase-like"/>
    <property type="match status" value="1"/>
</dbReference>
<dbReference type="RefSeq" id="WP_101313161.1">
    <property type="nucleotide sequence ID" value="NZ_CP063529.1"/>
</dbReference>
<dbReference type="Pfam" id="PF00692">
    <property type="entry name" value="dUTPase"/>
    <property type="match status" value="1"/>
</dbReference>
<dbReference type="AlphaFoldDB" id="A0A2N3PIV2"/>
<feature type="domain" description="dUTPase-like" evidence="6">
    <location>
        <begin position="12"/>
        <end position="142"/>
    </location>
</feature>
<evidence type="ECO:0000256" key="5">
    <source>
        <dbReference type="HAMAP-Rule" id="MF_00116"/>
    </source>
</evidence>
<reference evidence="7 8" key="1">
    <citation type="submission" date="2016-07" db="EMBL/GenBank/DDBJ databases">
        <title>Detection of Helicobacter winghamensis from caecal content of red fox (Vulpes vulpes).</title>
        <authorList>
            <person name="Zanoni R.G."/>
            <person name="Florio D."/>
            <person name="Caffara M."/>
            <person name="Renzi M."/>
            <person name="Parisi A."/>
            <person name="Pasquali F."/>
            <person name="Manfreda G."/>
        </authorList>
    </citation>
    <scope>NUCLEOTIDE SEQUENCE [LARGE SCALE GENOMIC DNA]</scope>
    <source>
        <strain evidence="7 8">295_13</strain>
    </source>
</reference>
<comment type="function">
    <text evidence="5">This enzyme is involved in nucleotide metabolism: it produces dUMP, the immediate precursor of thymidine nucleotides and it decreases the intracellular concentration of dUTP so that uracil cannot be incorporated into DNA.</text>
</comment>
<evidence type="ECO:0000256" key="2">
    <source>
        <dbReference type="ARBA" id="ARBA00022801"/>
    </source>
</evidence>
<dbReference type="Gene3D" id="2.70.40.10">
    <property type="match status" value="1"/>
</dbReference>
<dbReference type="NCBIfam" id="TIGR00576">
    <property type="entry name" value="dut"/>
    <property type="match status" value="1"/>
</dbReference>
<keyword evidence="8" id="KW-1185">Reference proteome</keyword>
<keyword evidence="5" id="KW-0460">Magnesium</keyword>
<dbReference type="EMBL" id="MBPK01000040">
    <property type="protein sequence ID" value="PKT80860.1"/>
    <property type="molecule type" value="Genomic_DNA"/>
</dbReference>
<dbReference type="GO" id="GO:0046081">
    <property type="term" value="P:dUTP catabolic process"/>
    <property type="evidence" value="ECO:0007669"/>
    <property type="project" value="InterPro"/>
</dbReference>
<evidence type="ECO:0000313" key="7">
    <source>
        <dbReference type="EMBL" id="PKT80860.1"/>
    </source>
</evidence>
<dbReference type="NCBIfam" id="NF001862">
    <property type="entry name" value="PRK00601.1"/>
    <property type="match status" value="1"/>
</dbReference>
<dbReference type="UniPathway" id="UPA00610">
    <property type="reaction ID" value="UER00666"/>
</dbReference>
<dbReference type="OrthoDB" id="9809956at2"/>
<dbReference type="GO" id="GO:0006226">
    <property type="term" value="P:dUMP biosynthetic process"/>
    <property type="evidence" value="ECO:0007669"/>
    <property type="project" value="UniProtKB-UniRule"/>
</dbReference>
<comment type="caution">
    <text evidence="7">The sequence shown here is derived from an EMBL/GenBank/DDBJ whole genome shotgun (WGS) entry which is preliminary data.</text>
</comment>
<dbReference type="GO" id="GO:0004170">
    <property type="term" value="F:dUTP diphosphatase activity"/>
    <property type="evidence" value="ECO:0007669"/>
    <property type="project" value="UniProtKB-UniRule"/>
</dbReference>
<dbReference type="Proteomes" id="UP000233350">
    <property type="component" value="Unassembled WGS sequence"/>
</dbReference>
<keyword evidence="2 5" id="KW-0378">Hydrolase</keyword>
<organism evidence="7 8">
    <name type="scientific">Helicobacter winghamensis</name>
    <dbReference type="NCBI Taxonomy" id="157268"/>
    <lineage>
        <taxon>Bacteria</taxon>
        <taxon>Pseudomonadati</taxon>
        <taxon>Campylobacterota</taxon>
        <taxon>Epsilonproteobacteria</taxon>
        <taxon>Campylobacterales</taxon>
        <taxon>Helicobacteraceae</taxon>
        <taxon>Helicobacter</taxon>
    </lineage>
</organism>